<name>A0A5J4KK62_9CHLR</name>
<keyword evidence="2" id="KW-1133">Transmembrane helix</keyword>
<dbReference type="PANTHER" id="PTHR34512">
    <property type="entry name" value="CELL SURFACE PROTEIN"/>
    <property type="match status" value="1"/>
</dbReference>
<sequence length="510" mass="55968">MDDKEYFNPGIVDEQVDALLQTSDPAEKEQRTVHDLQEIYQSDLQSLERVWKSLNLGTDTGFGERPWLDNISHTDTSSPYYERSRSMQGQHTQRDKTSARLALTRRFSLIAAVLVGALLVGSLIAFLNISHPPQGSASVPNNPQAKTPAGLYLSYDNGVSKYDAKTGKTVWRYDAASIKGSPQKIVSTGNAVFVLMSNELKDSVASSMVALNAQNGSVLWQKKLTIPGGSDMVVEDGNAYVVSTDGTHFKSEIDVFETSTGTKKASYPLSLVINAIIVDTGKLYLGTDQGLYVVNAQNGKVIWKDQVAGSSKPYMPYRVVTHIVNKVVYAAFQGPNTSYFKAYNAQSGVKLWQSKAIDGQIPDFTISGQQLYTSVTQPFGIVSNTIYAYNIQNGKLNWSVSMPDHIGSEPTSNKGVVYVYTYAGKQTGKKDMLNAFNESTGKRLWQKPVIGGQFSLSSVVMGSDLIYVMNADAAAPSSHRRTHVDAYNLNGTQIWDMTIDKYVISLVFKS</sequence>
<keyword evidence="2" id="KW-0472">Membrane</keyword>
<keyword evidence="2" id="KW-0812">Transmembrane</keyword>
<evidence type="ECO:0000313" key="4">
    <source>
        <dbReference type="EMBL" id="GER88215.1"/>
    </source>
</evidence>
<evidence type="ECO:0000313" key="5">
    <source>
        <dbReference type="Proteomes" id="UP000326912"/>
    </source>
</evidence>
<dbReference type="Gene3D" id="2.130.10.10">
    <property type="entry name" value="YVTN repeat-like/Quinoprotein amine dehydrogenase"/>
    <property type="match status" value="2"/>
</dbReference>
<proteinExistence type="predicted"/>
<reference evidence="4 5" key="1">
    <citation type="submission" date="2019-10" db="EMBL/GenBank/DDBJ databases">
        <title>Dictyobacter vulcani sp. nov., within the class Ktedonobacteria, isolated from soil of volcanic Mt. Zao.</title>
        <authorList>
            <person name="Zheng Y."/>
            <person name="Wang C.M."/>
            <person name="Sakai Y."/>
            <person name="Abe K."/>
            <person name="Yokota A."/>
            <person name="Yabe S."/>
        </authorList>
    </citation>
    <scope>NUCLEOTIDE SEQUENCE [LARGE SCALE GENOMIC DNA]</scope>
    <source>
        <strain evidence="4 5">W12</strain>
    </source>
</reference>
<feature type="domain" description="Pyrrolo-quinoline quinone repeat" evidence="3">
    <location>
        <begin position="157"/>
        <end position="373"/>
    </location>
</feature>
<dbReference type="InterPro" id="IPR011047">
    <property type="entry name" value="Quinoprotein_ADH-like_sf"/>
</dbReference>
<protein>
    <recommendedName>
        <fullName evidence="3">Pyrrolo-quinoline quinone repeat domain-containing protein</fullName>
    </recommendedName>
</protein>
<dbReference type="EMBL" id="BKZW01000001">
    <property type="protein sequence ID" value="GER88215.1"/>
    <property type="molecule type" value="Genomic_DNA"/>
</dbReference>
<dbReference type="AlphaFoldDB" id="A0A5J4KK62"/>
<evidence type="ECO:0000256" key="1">
    <source>
        <dbReference type="SAM" id="MobiDB-lite"/>
    </source>
</evidence>
<dbReference type="PANTHER" id="PTHR34512:SF30">
    <property type="entry name" value="OUTER MEMBRANE PROTEIN ASSEMBLY FACTOR BAMB"/>
    <property type="match status" value="1"/>
</dbReference>
<gene>
    <name evidence="4" type="ORF">KDW_23770</name>
</gene>
<keyword evidence="5" id="KW-1185">Reference proteome</keyword>
<dbReference type="Proteomes" id="UP000326912">
    <property type="component" value="Unassembled WGS sequence"/>
</dbReference>
<feature type="region of interest" description="Disordered" evidence="1">
    <location>
        <begin position="65"/>
        <end position="96"/>
    </location>
</feature>
<evidence type="ECO:0000259" key="3">
    <source>
        <dbReference type="Pfam" id="PF13360"/>
    </source>
</evidence>
<dbReference type="InterPro" id="IPR002372">
    <property type="entry name" value="PQQ_rpt_dom"/>
</dbReference>
<feature type="transmembrane region" description="Helical" evidence="2">
    <location>
        <begin position="107"/>
        <end position="127"/>
    </location>
</feature>
<dbReference type="InterPro" id="IPR018391">
    <property type="entry name" value="PQQ_b-propeller_rpt"/>
</dbReference>
<comment type="caution">
    <text evidence="4">The sequence shown here is derived from an EMBL/GenBank/DDBJ whole genome shotgun (WGS) entry which is preliminary data.</text>
</comment>
<evidence type="ECO:0000256" key="2">
    <source>
        <dbReference type="SAM" id="Phobius"/>
    </source>
</evidence>
<accession>A0A5J4KK62</accession>
<dbReference type="InterPro" id="IPR015943">
    <property type="entry name" value="WD40/YVTN_repeat-like_dom_sf"/>
</dbReference>
<dbReference type="SMART" id="SM00564">
    <property type="entry name" value="PQQ"/>
    <property type="match status" value="6"/>
</dbReference>
<dbReference type="Pfam" id="PF13360">
    <property type="entry name" value="PQQ_2"/>
    <property type="match status" value="1"/>
</dbReference>
<organism evidence="4 5">
    <name type="scientific">Dictyobacter vulcani</name>
    <dbReference type="NCBI Taxonomy" id="2607529"/>
    <lineage>
        <taxon>Bacteria</taxon>
        <taxon>Bacillati</taxon>
        <taxon>Chloroflexota</taxon>
        <taxon>Ktedonobacteria</taxon>
        <taxon>Ktedonobacterales</taxon>
        <taxon>Dictyobacteraceae</taxon>
        <taxon>Dictyobacter</taxon>
    </lineage>
</organism>
<dbReference type="SUPFAM" id="SSF50998">
    <property type="entry name" value="Quinoprotein alcohol dehydrogenase-like"/>
    <property type="match status" value="2"/>
</dbReference>